<keyword evidence="2" id="KW-1185">Reference proteome</keyword>
<dbReference type="STRING" id="1548.CSCA_3878"/>
<dbReference type="EMBL" id="CP009933">
    <property type="protein sequence ID" value="AKA71003.1"/>
    <property type="molecule type" value="Genomic_DNA"/>
</dbReference>
<reference evidence="1 2" key="1">
    <citation type="journal article" date="2015" name="J. Biotechnol.">
        <title>Complete genome sequence of a malodorant-producing acetogen, Clostridium scatologenes ATCC 25775(T).</title>
        <authorList>
            <person name="Zhu Z."/>
            <person name="Guo T."/>
            <person name="Zheng H."/>
            <person name="Song T."/>
            <person name="Ouyang P."/>
            <person name="Xie J."/>
        </authorList>
    </citation>
    <scope>NUCLEOTIDE SEQUENCE [LARGE SCALE GENOMIC DNA]</scope>
    <source>
        <strain evidence="1 2">ATCC 25775</strain>
    </source>
</reference>
<proteinExistence type="predicted"/>
<sequence length="211" mass="24949">MNFGSLINAYNTFNSYSLNKINLNIKKISQQESFIRALHESNCILMRNHCEVTYEIENKKEKVKHIITVPLEFAIEGFEFSKLMCNQLSIRVHIHSIIALTCQSLIDTYNKGVLGWIDYLSNWNENKYLSVYKSYDEATKSKDRFIHSLKAKLKEYLRRYYPLELSKINELNLQLDDVNKTIRTIIEKNYLTINTDIYAGNTEVLYDYDFR</sequence>
<protein>
    <submittedName>
        <fullName evidence="1">Uncharacterized protein</fullName>
    </submittedName>
</protein>
<gene>
    <name evidence="1" type="ORF">CSCA_3878</name>
</gene>
<organism evidence="1 2">
    <name type="scientific">Clostridium scatologenes</name>
    <dbReference type="NCBI Taxonomy" id="1548"/>
    <lineage>
        <taxon>Bacteria</taxon>
        <taxon>Bacillati</taxon>
        <taxon>Bacillota</taxon>
        <taxon>Clostridia</taxon>
        <taxon>Eubacteriales</taxon>
        <taxon>Clostridiaceae</taxon>
        <taxon>Clostridium</taxon>
    </lineage>
</organism>
<dbReference type="Proteomes" id="UP000033115">
    <property type="component" value="Chromosome"/>
</dbReference>
<dbReference type="KEGG" id="csq:CSCA_3878"/>
<dbReference type="HOGENOM" id="CLU_1303145_0_0_9"/>
<dbReference type="AlphaFoldDB" id="A0A0E3M7S8"/>
<accession>A0A0E3M7S8</accession>
<name>A0A0E3M7S8_CLOSL</name>
<dbReference type="RefSeq" id="WP_029159178.1">
    <property type="nucleotide sequence ID" value="NZ_CP009933.1"/>
</dbReference>
<evidence type="ECO:0000313" key="2">
    <source>
        <dbReference type="Proteomes" id="UP000033115"/>
    </source>
</evidence>
<evidence type="ECO:0000313" key="1">
    <source>
        <dbReference type="EMBL" id="AKA71003.1"/>
    </source>
</evidence>